<sequence>MLANKSNYPYCDTKQRNHGPERKGEQSPHTSPRPSPAEDPLPGCWSTNWVFRGFFQANVTVVGAGNLTDLMPRVQTESQQRCLLLKFIIFSSIDSIKLTRVMAKHKSLATGPNKDGGGELKLTKEPAERDAKLTWIGPKCVAQIAQPSLTRANEVLVTPPVNPGLGSSSLGTYPTKPQAKSIPSTSSSSSTFSNPSSSTPFTLPLGISISVLTTSHHIASRLRLPKAAISTRTLTSLLPDCVVLVSSEGRWTWQLINIRH</sequence>
<evidence type="ECO:0000313" key="3">
    <source>
        <dbReference type="Proteomes" id="UP000813427"/>
    </source>
</evidence>
<accession>A0A8K0S950</accession>
<keyword evidence="3" id="KW-1185">Reference proteome</keyword>
<name>A0A8K0S950_9HYPO</name>
<feature type="region of interest" description="Disordered" evidence="1">
    <location>
        <begin position="1"/>
        <end position="39"/>
    </location>
</feature>
<protein>
    <submittedName>
        <fullName evidence="2">Uncharacterized protein</fullName>
    </submittedName>
</protein>
<dbReference type="EMBL" id="JAGPXF010000001">
    <property type="protein sequence ID" value="KAH7262097.1"/>
    <property type="molecule type" value="Genomic_DNA"/>
</dbReference>
<evidence type="ECO:0000256" key="1">
    <source>
        <dbReference type="SAM" id="MobiDB-lite"/>
    </source>
</evidence>
<feature type="compositionally biased region" description="Basic and acidic residues" evidence="1">
    <location>
        <begin position="13"/>
        <end position="26"/>
    </location>
</feature>
<organism evidence="2 3">
    <name type="scientific">Fusarium tricinctum</name>
    <dbReference type="NCBI Taxonomy" id="61284"/>
    <lineage>
        <taxon>Eukaryota</taxon>
        <taxon>Fungi</taxon>
        <taxon>Dikarya</taxon>
        <taxon>Ascomycota</taxon>
        <taxon>Pezizomycotina</taxon>
        <taxon>Sordariomycetes</taxon>
        <taxon>Hypocreomycetidae</taxon>
        <taxon>Hypocreales</taxon>
        <taxon>Nectriaceae</taxon>
        <taxon>Fusarium</taxon>
        <taxon>Fusarium tricinctum species complex</taxon>
    </lineage>
</organism>
<dbReference type="Proteomes" id="UP000813427">
    <property type="component" value="Unassembled WGS sequence"/>
</dbReference>
<gene>
    <name evidence="2" type="ORF">BKA59DRAFT_448330</name>
</gene>
<dbReference type="AlphaFoldDB" id="A0A8K0S950"/>
<proteinExistence type="predicted"/>
<reference evidence="2" key="1">
    <citation type="journal article" date="2021" name="Nat. Commun.">
        <title>Genetic determinants of endophytism in the Arabidopsis root mycobiome.</title>
        <authorList>
            <person name="Mesny F."/>
            <person name="Miyauchi S."/>
            <person name="Thiergart T."/>
            <person name="Pickel B."/>
            <person name="Atanasova L."/>
            <person name="Karlsson M."/>
            <person name="Huettel B."/>
            <person name="Barry K.W."/>
            <person name="Haridas S."/>
            <person name="Chen C."/>
            <person name="Bauer D."/>
            <person name="Andreopoulos W."/>
            <person name="Pangilinan J."/>
            <person name="LaButti K."/>
            <person name="Riley R."/>
            <person name="Lipzen A."/>
            <person name="Clum A."/>
            <person name="Drula E."/>
            <person name="Henrissat B."/>
            <person name="Kohler A."/>
            <person name="Grigoriev I.V."/>
            <person name="Martin F.M."/>
            <person name="Hacquard S."/>
        </authorList>
    </citation>
    <scope>NUCLEOTIDE SEQUENCE</scope>
    <source>
        <strain evidence="2">MPI-SDFR-AT-0068</strain>
    </source>
</reference>
<feature type="compositionally biased region" description="Low complexity" evidence="1">
    <location>
        <begin position="181"/>
        <end position="195"/>
    </location>
</feature>
<comment type="caution">
    <text evidence="2">The sequence shown here is derived from an EMBL/GenBank/DDBJ whole genome shotgun (WGS) entry which is preliminary data.</text>
</comment>
<evidence type="ECO:0000313" key="2">
    <source>
        <dbReference type="EMBL" id="KAH7262097.1"/>
    </source>
</evidence>
<feature type="region of interest" description="Disordered" evidence="1">
    <location>
        <begin position="166"/>
        <end position="195"/>
    </location>
</feature>